<dbReference type="GeneID" id="106179822"/>
<dbReference type="GO" id="GO:0042923">
    <property type="term" value="F:neuropeptide binding"/>
    <property type="evidence" value="ECO:0007669"/>
    <property type="project" value="TreeGrafter"/>
</dbReference>
<evidence type="ECO:0000256" key="5">
    <source>
        <dbReference type="ARBA" id="ARBA00023040"/>
    </source>
</evidence>
<keyword evidence="12" id="KW-1185">Reference proteome</keyword>
<sequence>MEENTSLACVNNCSTTEPLVRGVDVMKLPWLRSIFILFYCVIFLLGVSGNSLVVFVVSRNRHMRTITNIFICNLAISDILMCLLAIPFTPMSYFMNTWTFGDAICKIVPMVSGVSVFVSTLTSIAIAVDRYFVIVHPFKPRMKVWLCLSLILAVWAIAITVSMPIAIYQQVKWEEKIQALECGEEWPRDSARQVFTVVTMILQYLVPCIIITFCYSNVSMALHERSRVKPGHKSREREELEIKRKRRTNRMLIAMVAIFVCCWMPLNIFHLIREYHVVSNTWPHQALVFFIAHVIAMSSTIYNPFLYAWMNENFRKEFKQVPPFVCLQSNLSGRNGCPTTTRDTTMSVLRQSPIRDGQLLTEAGDPEEKSDEKENGDVHNGDCELQCFVRDKAHHDSVNSEMEETDL</sequence>
<keyword evidence="8" id="KW-0807">Transducer</keyword>
<dbReference type="InterPro" id="IPR000276">
    <property type="entry name" value="GPCR_Rhodpsn"/>
</dbReference>
<dbReference type="Pfam" id="PF00001">
    <property type="entry name" value="7tm_1"/>
    <property type="match status" value="1"/>
</dbReference>
<dbReference type="RefSeq" id="XP_013419055.1">
    <property type="nucleotide sequence ID" value="XM_013563601.1"/>
</dbReference>
<evidence type="ECO:0000313" key="21">
    <source>
        <dbReference type="RefSeq" id="XP_013419060.1"/>
    </source>
</evidence>
<dbReference type="SMART" id="SM01381">
    <property type="entry name" value="7TM_GPCR_Srsx"/>
    <property type="match status" value="1"/>
</dbReference>
<dbReference type="GO" id="GO:0005886">
    <property type="term" value="C:plasma membrane"/>
    <property type="evidence" value="ECO:0007669"/>
    <property type="project" value="TreeGrafter"/>
</dbReference>
<keyword evidence="5" id="KW-0297">G-protein coupled receptor</keyword>
<evidence type="ECO:0000256" key="8">
    <source>
        <dbReference type="ARBA" id="ARBA00023224"/>
    </source>
</evidence>
<dbReference type="RefSeq" id="XP_013419059.1">
    <property type="nucleotide sequence ID" value="XM_013563605.1"/>
</dbReference>
<evidence type="ECO:0000313" key="19">
    <source>
        <dbReference type="RefSeq" id="XP_013419058.1"/>
    </source>
</evidence>
<dbReference type="RefSeq" id="XP_013419056.1">
    <property type="nucleotide sequence ID" value="XM_013563602.1"/>
</dbReference>
<dbReference type="InterPro" id="IPR017452">
    <property type="entry name" value="GPCR_Rhodpsn_7TM"/>
</dbReference>
<feature type="region of interest" description="Disordered" evidence="9">
    <location>
        <begin position="357"/>
        <end position="380"/>
    </location>
</feature>
<organism evidence="12 19">
    <name type="scientific">Lingula anatina</name>
    <name type="common">Brachiopod</name>
    <name type="synonym">Lingula unguis</name>
    <dbReference type="NCBI Taxonomy" id="7574"/>
    <lineage>
        <taxon>Eukaryota</taxon>
        <taxon>Metazoa</taxon>
        <taxon>Spiralia</taxon>
        <taxon>Lophotrochozoa</taxon>
        <taxon>Brachiopoda</taxon>
        <taxon>Linguliformea</taxon>
        <taxon>Lingulata</taxon>
        <taxon>Lingulida</taxon>
        <taxon>Linguloidea</taxon>
        <taxon>Lingulidae</taxon>
        <taxon>Lingula</taxon>
    </lineage>
</organism>
<dbReference type="GO" id="GO:0043005">
    <property type="term" value="C:neuron projection"/>
    <property type="evidence" value="ECO:0007669"/>
    <property type="project" value="TreeGrafter"/>
</dbReference>
<keyword evidence="7 13" id="KW-0675">Receptor</keyword>
<dbReference type="RefSeq" id="XP_013419052.1">
    <property type="nucleotide sequence ID" value="XM_013563598.1"/>
</dbReference>
<dbReference type="OMA" id="PRMKIET"/>
<feature type="transmembrane region" description="Helical" evidence="10">
    <location>
        <begin position="284"/>
        <end position="309"/>
    </location>
</feature>
<name>A0A1S3K8W0_LINAN</name>
<evidence type="ECO:0000313" key="20">
    <source>
        <dbReference type="RefSeq" id="XP_013419059.1"/>
    </source>
</evidence>
<feature type="transmembrane region" description="Helical" evidence="10">
    <location>
        <begin position="194"/>
        <end position="218"/>
    </location>
</feature>
<evidence type="ECO:0000256" key="2">
    <source>
        <dbReference type="ARBA" id="ARBA00010663"/>
    </source>
</evidence>
<feature type="transmembrane region" description="Helical" evidence="10">
    <location>
        <begin position="108"/>
        <end position="132"/>
    </location>
</feature>
<evidence type="ECO:0000313" key="18">
    <source>
        <dbReference type="RefSeq" id="XP_013419057.1"/>
    </source>
</evidence>
<dbReference type="SUPFAM" id="SSF81321">
    <property type="entry name" value="Family A G protein-coupled receptor-like"/>
    <property type="match status" value="1"/>
</dbReference>
<feature type="transmembrane region" description="Helical" evidence="10">
    <location>
        <begin position="252"/>
        <end position="272"/>
    </location>
</feature>
<dbReference type="PANTHER" id="PTHR24235">
    <property type="entry name" value="NEUROPEPTIDE Y RECEPTOR"/>
    <property type="match status" value="1"/>
</dbReference>
<dbReference type="RefSeq" id="XP_013419058.1">
    <property type="nucleotide sequence ID" value="XM_013563604.1"/>
</dbReference>
<feature type="transmembrane region" description="Helical" evidence="10">
    <location>
        <begin position="69"/>
        <end position="88"/>
    </location>
</feature>
<accession>A0A1S3K8W0</accession>
<proteinExistence type="inferred from homology"/>
<evidence type="ECO:0000313" key="12">
    <source>
        <dbReference type="Proteomes" id="UP000085678"/>
    </source>
</evidence>
<evidence type="ECO:0000256" key="4">
    <source>
        <dbReference type="ARBA" id="ARBA00022989"/>
    </source>
</evidence>
<feature type="compositionally biased region" description="Basic and acidic residues" evidence="9">
    <location>
        <begin position="366"/>
        <end position="380"/>
    </location>
</feature>
<protein>
    <submittedName>
        <fullName evidence="13 14">Prolactin-releasing peptide receptor</fullName>
    </submittedName>
</protein>
<feature type="domain" description="G-protein coupled receptors family 1 profile" evidence="11">
    <location>
        <begin position="49"/>
        <end position="307"/>
    </location>
</feature>
<keyword evidence="3 10" id="KW-0812">Transmembrane</keyword>
<evidence type="ECO:0000313" key="16">
    <source>
        <dbReference type="RefSeq" id="XP_013419055.1"/>
    </source>
</evidence>
<dbReference type="RefSeq" id="XP_013419054.1">
    <property type="nucleotide sequence ID" value="XM_013563600.1"/>
</dbReference>
<evidence type="ECO:0000313" key="13">
    <source>
        <dbReference type="RefSeq" id="XP_013419052.1"/>
    </source>
</evidence>
<evidence type="ECO:0000259" key="11">
    <source>
        <dbReference type="PROSITE" id="PS50262"/>
    </source>
</evidence>
<evidence type="ECO:0000256" key="10">
    <source>
        <dbReference type="SAM" id="Phobius"/>
    </source>
</evidence>
<evidence type="ECO:0000313" key="17">
    <source>
        <dbReference type="RefSeq" id="XP_013419056.1"/>
    </source>
</evidence>
<dbReference type="Proteomes" id="UP000085678">
    <property type="component" value="Unplaced"/>
</dbReference>
<dbReference type="RefSeq" id="XP_013419057.1">
    <property type="nucleotide sequence ID" value="XM_013563603.1"/>
</dbReference>
<dbReference type="PRINTS" id="PR00237">
    <property type="entry name" value="GPCRRHODOPSN"/>
</dbReference>
<dbReference type="FunFam" id="1.20.1070.10:FF:000291">
    <property type="entry name" value="Predicted protein"/>
    <property type="match status" value="1"/>
</dbReference>
<evidence type="ECO:0000256" key="3">
    <source>
        <dbReference type="ARBA" id="ARBA00022692"/>
    </source>
</evidence>
<comment type="subcellular location">
    <subcellularLocation>
        <location evidence="1">Membrane</location>
        <topology evidence="1">Multi-pass membrane protein</topology>
    </subcellularLocation>
</comment>
<feature type="transmembrane region" description="Helical" evidence="10">
    <location>
        <begin position="34"/>
        <end position="57"/>
    </location>
</feature>
<dbReference type="KEGG" id="lak:106179822"/>
<reference evidence="13 14" key="1">
    <citation type="submission" date="2025-04" db="UniProtKB">
        <authorList>
            <consortium name="RefSeq"/>
        </authorList>
    </citation>
    <scope>IDENTIFICATION</scope>
    <source>
        <tissue evidence="13 14">Gonads</tissue>
    </source>
</reference>
<dbReference type="AlphaFoldDB" id="A0A1S3K8W0"/>
<dbReference type="RefSeq" id="XP_013419053.1">
    <property type="nucleotide sequence ID" value="XM_013563599.1"/>
</dbReference>
<dbReference type="InterPro" id="IPR000611">
    <property type="entry name" value="NPY_rcpt"/>
</dbReference>
<evidence type="ECO:0000256" key="7">
    <source>
        <dbReference type="ARBA" id="ARBA00023170"/>
    </source>
</evidence>
<evidence type="ECO:0000313" key="14">
    <source>
        <dbReference type="RefSeq" id="XP_013419053.1"/>
    </source>
</evidence>
<keyword evidence="6 10" id="KW-0472">Membrane</keyword>
<dbReference type="PRINTS" id="PR01012">
    <property type="entry name" value="NRPEPTIDEYR"/>
</dbReference>
<gene>
    <name evidence="13 14 15 16 17 18 19 20 21" type="primary">LOC106179822</name>
</gene>
<dbReference type="GO" id="GO:0004983">
    <property type="term" value="F:neuropeptide Y receptor activity"/>
    <property type="evidence" value="ECO:0007669"/>
    <property type="project" value="InterPro"/>
</dbReference>
<feature type="transmembrane region" description="Helical" evidence="10">
    <location>
        <begin position="144"/>
        <end position="167"/>
    </location>
</feature>
<dbReference type="OrthoDB" id="9046662at2759"/>
<dbReference type="RefSeq" id="XP_013419060.1">
    <property type="nucleotide sequence ID" value="XM_013563606.1"/>
</dbReference>
<dbReference type="Gene3D" id="1.20.1070.10">
    <property type="entry name" value="Rhodopsin 7-helix transmembrane proteins"/>
    <property type="match status" value="1"/>
</dbReference>
<dbReference type="CDD" id="cd15203">
    <property type="entry name" value="7tmA_NPYR-like"/>
    <property type="match status" value="1"/>
</dbReference>
<dbReference type="PANTHER" id="PTHR24235:SF29">
    <property type="entry name" value="GH23382P"/>
    <property type="match status" value="1"/>
</dbReference>
<evidence type="ECO:0000256" key="1">
    <source>
        <dbReference type="ARBA" id="ARBA00004141"/>
    </source>
</evidence>
<evidence type="ECO:0000256" key="6">
    <source>
        <dbReference type="ARBA" id="ARBA00023136"/>
    </source>
</evidence>
<comment type="similarity">
    <text evidence="2">Belongs to the G-protein coupled receptor 1 family.</text>
</comment>
<keyword evidence="4 10" id="KW-1133">Transmembrane helix</keyword>
<evidence type="ECO:0000313" key="15">
    <source>
        <dbReference type="RefSeq" id="XP_013419054.1"/>
    </source>
</evidence>
<dbReference type="STRING" id="7574.A0A1S3K8W0"/>
<evidence type="ECO:0000256" key="9">
    <source>
        <dbReference type="SAM" id="MobiDB-lite"/>
    </source>
</evidence>
<dbReference type="PROSITE" id="PS50262">
    <property type="entry name" value="G_PROTEIN_RECEP_F1_2"/>
    <property type="match status" value="1"/>
</dbReference>